<protein>
    <submittedName>
        <fullName evidence="3">Uncharacterized protein</fullName>
    </submittedName>
</protein>
<organism evidence="3 4">
    <name type="scientific">Populus trichocarpa</name>
    <name type="common">Western balsam poplar</name>
    <name type="synonym">Populus balsamifera subsp. trichocarpa</name>
    <dbReference type="NCBI Taxonomy" id="3694"/>
    <lineage>
        <taxon>Eukaryota</taxon>
        <taxon>Viridiplantae</taxon>
        <taxon>Streptophyta</taxon>
        <taxon>Embryophyta</taxon>
        <taxon>Tracheophyta</taxon>
        <taxon>Spermatophyta</taxon>
        <taxon>Magnoliopsida</taxon>
        <taxon>eudicotyledons</taxon>
        <taxon>Gunneridae</taxon>
        <taxon>Pentapetalae</taxon>
        <taxon>rosids</taxon>
        <taxon>fabids</taxon>
        <taxon>Malpighiales</taxon>
        <taxon>Salicaceae</taxon>
        <taxon>Saliceae</taxon>
        <taxon>Populus</taxon>
    </lineage>
</organism>
<dbReference type="InterPro" id="IPR050898">
    <property type="entry name" value="Plant_acyltransferase"/>
</dbReference>
<sequence length="465" mass="51706">MAASTPLSFAVRRCEPELVAPAKATPHELRQLSDIDRQLYLQFQSPNYNLYAHNPSMQGKDPVKVIKEAIAQTLVYYYPFAGRIRQGPDNKLIVECTGEGVLFIEADADATVEQFGDPIPSPFPCFEELLYNVPGSAGIHNTPLLSFQVTRLKCGGFVLAYRLNHLMSDALGIVQLLSAIGEIARGAQAPSILPVWQRELLCARNPPRVTRRHSEYGNDGPVVVGPTTNVPEFHGEVYDVAHRSFVLNRKELSNIRRWIPSHLHPCSNFEVISACLWRCYAIASQANPNEQMRMQLLVNARSKFNPPLPKGYYGNVLALPAAVTNAKNLCLNSLGYAMELIRNAKNAITEEYMRSLADLIEITKGQPIGLQSYVVSDITSIGFDQVDCGWDKPVYAGPAKAMPDEISIAGTYFLPYRFKNGERGVMLLVSLRAPVMERFAVLLEELARNDPERSQGQQEMILSSL</sequence>
<evidence type="ECO:0000313" key="4">
    <source>
        <dbReference type="Proteomes" id="UP000006729"/>
    </source>
</evidence>
<proteinExistence type="inferred from homology"/>
<dbReference type="EMBL" id="CM009300">
    <property type="protein sequence ID" value="PNT13624.1"/>
    <property type="molecule type" value="Genomic_DNA"/>
</dbReference>
<accession>A0A2K1YKR6</accession>
<dbReference type="Proteomes" id="UP000006729">
    <property type="component" value="Chromosome 11"/>
</dbReference>
<comment type="similarity">
    <text evidence="1">Belongs to the plant acyltransferase family.</text>
</comment>
<dbReference type="STRING" id="3694.A0A2K1YKR6"/>
<evidence type="ECO:0000256" key="2">
    <source>
        <dbReference type="ARBA" id="ARBA00022679"/>
    </source>
</evidence>
<dbReference type="AlphaFoldDB" id="A0A2K1YKR6"/>
<dbReference type="InterPro" id="IPR023213">
    <property type="entry name" value="CAT-like_dom_sf"/>
</dbReference>
<evidence type="ECO:0000256" key="1">
    <source>
        <dbReference type="ARBA" id="ARBA00009861"/>
    </source>
</evidence>
<dbReference type="Pfam" id="PF02458">
    <property type="entry name" value="Transferase"/>
    <property type="match status" value="1"/>
</dbReference>
<keyword evidence="4" id="KW-1185">Reference proteome</keyword>
<reference evidence="3 4" key="1">
    <citation type="journal article" date="2006" name="Science">
        <title>The genome of black cottonwood, Populus trichocarpa (Torr. &amp; Gray).</title>
        <authorList>
            <person name="Tuskan G.A."/>
            <person name="Difazio S."/>
            <person name="Jansson S."/>
            <person name="Bohlmann J."/>
            <person name="Grigoriev I."/>
            <person name="Hellsten U."/>
            <person name="Putnam N."/>
            <person name="Ralph S."/>
            <person name="Rombauts S."/>
            <person name="Salamov A."/>
            <person name="Schein J."/>
            <person name="Sterck L."/>
            <person name="Aerts A."/>
            <person name="Bhalerao R.R."/>
            <person name="Bhalerao R.P."/>
            <person name="Blaudez D."/>
            <person name="Boerjan W."/>
            <person name="Brun A."/>
            <person name="Brunner A."/>
            <person name="Busov V."/>
            <person name="Campbell M."/>
            <person name="Carlson J."/>
            <person name="Chalot M."/>
            <person name="Chapman J."/>
            <person name="Chen G.L."/>
            <person name="Cooper D."/>
            <person name="Coutinho P.M."/>
            <person name="Couturier J."/>
            <person name="Covert S."/>
            <person name="Cronk Q."/>
            <person name="Cunningham R."/>
            <person name="Davis J."/>
            <person name="Degroeve S."/>
            <person name="Dejardin A."/>
            <person name="Depamphilis C."/>
            <person name="Detter J."/>
            <person name="Dirks B."/>
            <person name="Dubchak I."/>
            <person name="Duplessis S."/>
            <person name="Ehlting J."/>
            <person name="Ellis B."/>
            <person name="Gendler K."/>
            <person name="Goodstein D."/>
            <person name="Gribskov M."/>
            <person name="Grimwood J."/>
            <person name="Groover A."/>
            <person name="Gunter L."/>
            <person name="Hamberger B."/>
            <person name="Heinze B."/>
            <person name="Helariutta Y."/>
            <person name="Henrissat B."/>
            <person name="Holligan D."/>
            <person name="Holt R."/>
            <person name="Huang W."/>
            <person name="Islam-Faridi N."/>
            <person name="Jones S."/>
            <person name="Jones-Rhoades M."/>
            <person name="Jorgensen R."/>
            <person name="Joshi C."/>
            <person name="Kangasjarvi J."/>
            <person name="Karlsson J."/>
            <person name="Kelleher C."/>
            <person name="Kirkpatrick R."/>
            <person name="Kirst M."/>
            <person name="Kohler A."/>
            <person name="Kalluri U."/>
            <person name="Larimer F."/>
            <person name="Leebens-Mack J."/>
            <person name="Leple J.C."/>
            <person name="Locascio P."/>
            <person name="Lou Y."/>
            <person name="Lucas S."/>
            <person name="Martin F."/>
            <person name="Montanini B."/>
            <person name="Napoli C."/>
            <person name="Nelson D.R."/>
            <person name="Nelson C."/>
            <person name="Nieminen K."/>
            <person name="Nilsson O."/>
            <person name="Pereda V."/>
            <person name="Peter G."/>
            <person name="Philippe R."/>
            <person name="Pilate G."/>
            <person name="Poliakov A."/>
            <person name="Razumovskaya J."/>
            <person name="Richardson P."/>
            <person name="Rinaldi C."/>
            <person name="Ritland K."/>
            <person name="Rouze P."/>
            <person name="Ryaboy D."/>
            <person name="Schmutz J."/>
            <person name="Schrader J."/>
            <person name="Segerman B."/>
            <person name="Shin H."/>
            <person name="Siddiqui A."/>
            <person name="Sterky F."/>
            <person name="Terry A."/>
            <person name="Tsai C.J."/>
            <person name="Uberbacher E."/>
            <person name="Unneberg P."/>
            <person name="Vahala J."/>
            <person name="Wall K."/>
            <person name="Wessler S."/>
            <person name="Yang G."/>
            <person name="Yin T."/>
            <person name="Douglas C."/>
            <person name="Marra M."/>
            <person name="Sandberg G."/>
            <person name="Van de Peer Y."/>
            <person name="Rokhsar D."/>
        </authorList>
    </citation>
    <scope>NUCLEOTIDE SEQUENCE [LARGE SCALE GENOMIC DNA]</scope>
    <source>
        <strain evidence="4">cv. Nisqually</strain>
    </source>
</reference>
<evidence type="ECO:0000313" key="3">
    <source>
        <dbReference type="EMBL" id="PNT13624.1"/>
    </source>
</evidence>
<dbReference type="InParanoid" id="A0A2K1YKR6"/>
<dbReference type="SMR" id="A0A2K1YKR6"/>
<name>A0A2K1YKR6_POPTR</name>
<dbReference type="PANTHER" id="PTHR31147">
    <property type="entry name" value="ACYL TRANSFERASE 4"/>
    <property type="match status" value="1"/>
</dbReference>
<dbReference type="OrthoDB" id="1483986at2759"/>
<keyword evidence="2" id="KW-0808">Transferase</keyword>
<dbReference type="Gene3D" id="3.30.559.10">
    <property type="entry name" value="Chloramphenicol acetyltransferase-like domain"/>
    <property type="match status" value="2"/>
</dbReference>
<dbReference type="PANTHER" id="PTHR31147:SF66">
    <property type="entry name" value="OS05G0315700 PROTEIN"/>
    <property type="match status" value="1"/>
</dbReference>
<gene>
    <name evidence="3" type="ORF">POPTR_011G153500</name>
</gene>
<dbReference type="GO" id="GO:0016747">
    <property type="term" value="F:acyltransferase activity, transferring groups other than amino-acyl groups"/>
    <property type="evidence" value="ECO:0000318"/>
    <property type="project" value="GO_Central"/>
</dbReference>
<dbReference type="Gramene" id="Potri.011G153500.1.v4.1">
    <property type="protein sequence ID" value="Potri.011G153500.1.v4.1"/>
    <property type="gene ID" value="Potri.011G153500.v4.1"/>
</dbReference>